<name>A0A1C6SDL4_9ACTN</name>
<dbReference type="STRING" id="47866.GA0074694_4812"/>
<dbReference type="EMBL" id="FMHU01000002">
    <property type="protein sequence ID" value="SCL27436.1"/>
    <property type="molecule type" value="Genomic_DNA"/>
</dbReference>
<evidence type="ECO:0000313" key="1">
    <source>
        <dbReference type="EMBL" id="SCL27436.1"/>
    </source>
</evidence>
<proteinExistence type="predicted"/>
<sequence length="54" mass="5464">MQFVTTAFLRPGMATGSRTGATAANNEAAALVGQNYDGPMDVMAMTGPVASASR</sequence>
<accession>A0A1C6SDL4</accession>
<dbReference type="Proteomes" id="UP000198906">
    <property type="component" value="Unassembled WGS sequence"/>
</dbReference>
<gene>
    <name evidence="1" type="ORF">GA0074694_4812</name>
</gene>
<organism evidence="1 2">
    <name type="scientific">Micromonospora inyonensis</name>
    <dbReference type="NCBI Taxonomy" id="47866"/>
    <lineage>
        <taxon>Bacteria</taxon>
        <taxon>Bacillati</taxon>
        <taxon>Actinomycetota</taxon>
        <taxon>Actinomycetes</taxon>
        <taxon>Micromonosporales</taxon>
        <taxon>Micromonosporaceae</taxon>
        <taxon>Micromonospora</taxon>
    </lineage>
</organism>
<reference evidence="2" key="1">
    <citation type="submission" date="2016-06" db="EMBL/GenBank/DDBJ databases">
        <authorList>
            <person name="Varghese N."/>
        </authorList>
    </citation>
    <scope>NUCLEOTIDE SEQUENCE [LARGE SCALE GENOMIC DNA]</scope>
    <source>
        <strain evidence="2">DSM 46123</strain>
    </source>
</reference>
<dbReference type="AlphaFoldDB" id="A0A1C6SDL4"/>
<evidence type="ECO:0000313" key="2">
    <source>
        <dbReference type="Proteomes" id="UP000198906"/>
    </source>
</evidence>
<keyword evidence="2" id="KW-1185">Reference proteome</keyword>
<protein>
    <submittedName>
        <fullName evidence="1">Uncharacterized protein</fullName>
    </submittedName>
</protein>